<reference evidence="2" key="1">
    <citation type="submission" date="2023-04" db="EMBL/GenBank/DDBJ databases">
        <title>Phytophthora lilii NBRC 32176.</title>
        <authorList>
            <person name="Ichikawa N."/>
            <person name="Sato H."/>
            <person name="Tonouchi N."/>
        </authorList>
    </citation>
    <scope>NUCLEOTIDE SEQUENCE</scope>
    <source>
        <strain evidence="2">NBRC 32176</strain>
    </source>
</reference>
<accession>A0A9W6TEZ6</accession>
<dbReference type="EMBL" id="BSXW01000105">
    <property type="protein sequence ID" value="GMF12184.1"/>
    <property type="molecule type" value="Genomic_DNA"/>
</dbReference>
<name>A0A9W6TEZ6_9STRA</name>
<evidence type="ECO:0000256" key="1">
    <source>
        <dbReference type="SAM" id="MobiDB-lite"/>
    </source>
</evidence>
<protein>
    <submittedName>
        <fullName evidence="2">Unnamed protein product</fullName>
    </submittedName>
</protein>
<dbReference type="AlphaFoldDB" id="A0A9W6TEZ6"/>
<evidence type="ECO:0000313" key="2">
    <source>
        <dbReference type="EMBL" id="GMF12184.1"/>
    </source>
</evidence>
<feature type="compositionally biased region" description="Pro residues" evidence="1">
    <location>
        <begin position="1"/>
        <end position="19"/>
    </location>
</feature>
<proteinExistence type="predicted"/>
<evidence type="ECO:0000313" key="3">
    <source>
        <dbReference type="Proteomes" id="UP001165083"/>
    </source>
</evidence>
<comment type="caution">
    <text evidence="2">The sequence shown here is derived from an EMBL/GenBank/DDBJ whole genome shotgun (WGS) entry which is preliminary data.</text>
</comment>
<organism evidence="2 3">
    <name type="scientific">Phytophthora lilii</name>
    <dbReference type="NCBI Taxonomy" id="2077276"/>
    <lineage>
        <taxon>Eukaryota</taxon>
        <taxon>Sar</taxon>
        <taxon>Stramenopiles</taxon>
        <taxon>Oomycota</taxon>
        <taxon>Peronosporomycetes</taxon>
        <taxon>Peronosporales</taxon>
        <taxon>Peronosporaceae</taxon>
        <taxon>Phytophthora</taxon>
    </lineage>
</organism>
<sequence length="113" mass="12307">MDPGTPPVGSSPPRTPPPDLAMIAPLEQAADVELADYGEDLRARAERLTADLRAMGNARDVAIHEQSRAEAQLIRSGHGFQGLERHYNLIAGEREDLCAEVHALRKANEEASR</sequence>
<keyword evidence="3" id="KW-1185">Reference proteome</keyword>
<dbReference type="Proteomes" id="UP001165083">
    <property type="component" value="Unassembled WGS sequence"/>
</dbReference>
<feature type="region of interest" description="Disordered" evidence="1">
    <location>
        <begin position="1"/>
        <end position="20"/>
    </location>
</feature>
<gene>
    <name evidence="2" type="ORF">Plil01_000282900</name>
</gene>